<dbReference type="InterPro" id="IPR029045">
    <property type="entry name" value="ClpP/crotonase-like_dom_sf"/>
</dbReference>
<keyword evidence="1" id="KW-0413">Isomerase</keyword>
<dbReference type="OrthoDB" id="5287258at2"/>
<evidence type="ECO:0000256" key="1">
    <source>
        <dbReference type="ARBA" id="ARBA00023235"/>
    </source>
</evidence>
<organism evidence="4 5">
    <name type="scientific">Roseateles toxinivorans</name>
    <dbReference type="NCBI Taxonomy" id="270368"/>
    <lineage>
        <taxon>Bacteria</taxon>
        <taxon>Pseudomonadati</taxon>
        <taxon>Pseudomonadota</taxon>
        <taxon>Betaproteobacteria</taxon>
        <taxon>Burkholderiales</taxon>
        <taxon>Sphaerotilaceae</taxon>
        <taxon>Roseateles</taxon>
    </lineage>
</organism>
<proteinExistence type="predicted"/>
<dbReference type="PANTHER" id="PTHR23309">
    <property type="entry name" value="3-HYDROXYACYL-COA DEHYROGENASE"/>
    <property type="match status" value="1"/>
</dbReference>
<comment type="caution">
    <text evidence="4">The sequence shown here is derived from an EMBL/GenBank/DDBJ whole genome shotgun (WGS) entry which is preliminary data.</text>
</comment>
<evidence type="ECO:0000256" key="2">
    <source>
        <dbReference type="ARBA" id="ARBA00023239"/>
    </source>
</evidence>
<dbReference type="GO" id="GO:0016853">
    <property type="term" value="F:isomerase activity"/>
    <property type="evidence" value="ECO:0007669"/>
    <property type="project" value="UniProtKB-KW"/>
</dbReference>
<gene>
    <name evidence="4" type="ORF">DES47_11636</name>
</gene>
<reference evidence="4 5" key="1">
    <citation type="submission" date="2019-03" db="EMBL/GenBank/DDBJ databases">
        <title>Genomic Encyclopedia of Type Strains, Phase IV (KMG-IV): sequencing the most valuable type-strain genomes for metagenomic binning, comparative biology and taxonomic classification.</title>
        <authorList>
            <person name="Goeker M."/>
        </authorList>
    </citation>
    <scope>NUCLEOTIDE SEQUENCE [LARGE SCALE GENOMIC DNA]</scope>
    <source>
        <strain evidence="4 5">DSM 16998</strain>
    </source>
</reference>
<dbReference type="Proteomes" id="UP000295361">
    <property type="component" value="Unassembled WGS sequence"/>
</dbReference>
<name>A0A4R6QDZ4_9BURK</name>
<evidence type="ECO:0000313" key="5">
    <source>
        <dbReference type="Proteomes" id="UP000295361"/>
    </source>
</evidence>
<keyword evidence="5" id="KW-1185">Reference proteome</keyword>
<dbReference type="InParanoid" id="A0A4R6QDZ4"/>
<keyword evidence="2" id="KW-0456">Lyase</keyword>
<dbReference type="Pfam" id="PF00378">
    <property type="entry name" value="ECH_1"/>
    <property type="match status" value="1"/>
</dbReference>
<dbReference type="AlphaFoldDB" id="A0A4R6QDZ4"/>
<sequence>MNEDLPGRHEPLHRERRGPVLWLTGCNGPVNALSQPVRRGLAEGVTAGDADPAVEAIVVHCEGRSFFAGADLAELELGLRAPGLLEFVTACEDARKPVIAAVHGTVFGGGVVVAYACDYRIAAAGTRFAMPEVGLGLLPAFGGTQYLPRLLGVEAALQLIIDGDQWDAQRARQAGLVDEIVPAPELLATAAAWARRHLPKRRVRDATAHLADVPATTTAFTKRRQTMASRAPDFEAPHICLQVMEAGLQMPLAQALLCEHEAFLYLLQSPQSRRLRQLFFAERRLRRGGFDRGAIEQRLRLAGPAPDDLLRVSRRLLHEGAVPDVATLDALLVEVTGAPRHAPSLIETLLGAPP</sequence>
<evidence type="ECO:0000256" key="3">
    <source>
        <dbReference type="ARBA" id="ARBA00023268"/>
    </source>
</evidence>
<accession>A0A4R6QDZ4</accession>
<dbReference type="InterPro" id="IPR001753">
    <property type="entry name" value="Enoyl-CoA_hydra/iso"/>
</dbReference>
<dbReference type="SUPFAM" id="SSF52096">
    <property type="entry name" value="ClpP/crotonase"/>
    <property type="match status" value="1"/>
</dbReference>
<dbReference type="Gene3D" id="3.90.226.10">
    <property type="entry name" value="2-enoyl-CoA Hydratase, Chain A, domain 1"/>
    <property type="match status" value="1"/>
</dbReference>
<evidence type="ECO:0000313" key="4">
    <source>
        <dbReference type="EMBL" id="TDP60437.1"/>
    </source>
</evidence>
<dbReference type="GO" id="GO:0016829">
    <property type="term" value="F:lyase activity"/>
    <property type="evidence" value="ECO:0007669"/>
    <property type="project" value="UniProtKB-KW"/>
</dbReference>
<keyword evidence="3" id="KW-0511">Multifunctional enzyme</keyword>
<protein>
    <submittedName>
        <fullName evidence="4">Enoyl-CoA hydratase/carnithine racemase</fullName>
    </submittedName>
</protein>
<dbReference type="CDD" id="cd06558">
    <property type="entry name" value="crotonase-like"/>
    <property type="match status" value="1"/>
</dbReference>
<dbReference type="EMBL" id="SNXS01000016">
    <property type="protein sequence ID" value="TDP60437.1"/>
    <property type="molecule type" value="Genomic_DNA"/>
</dbReference>
<dbReference type="RefSeq" id="WP_133703934.1">
    <property type="nucleotide sequence ID" value="NZ_SNXS01000016.1"/>
</dbReference>